<feature type="domain" description="Orn/DAP/Arg decarboxylase 2 N-terminal" evidence="7">
    <location>
        <begin position="40"/>
        <end position="292"/>
    </location>
</feature>
<comment type="function">
    <text evidence="5">Specifically catalyzes the decarboxylation of meso-diaminopimelate (meso-DAP) to L-lysine.</text>
</comment>
<evidence type="ECO:0000256" key="5">
    <source>
        <dbReference type="HAMAP-Rule" id="MF_02120"/>
    </source>
</evidence>
<keyword evidence="9" id="KW-1185">Reference proteome</keyword>
<dbReference type="GO" id="GO:0008836">
    <property type="term" value="F:diaminopimelate decarboxylase activity"/>
    <property type="evidence" value="ECO:0007669"/>
    <property type="project" value="UniProtKB-EC"/>
</dbReference>
<protein>
    <recommendedName>
        <fullName evidence="5 6">Diaminopimelate decarboxylase</fullName>
        <shortName evidence="5">DAP decarboxylase</shortName>
        <shortName evidence="5">DAPDC</shortName>
        <ecNumber evidence="5 6">4.1.1.20</ecNumber>
    </recommendedName>
</protein>
<dbReference type="CDD" id="cd06828">
    <property type="entry name" value="PLPDE_III_DapDC"/>
    <property type="match status" value="1"/>
</dbReference>
<name>A0ABX8R981_9CLOT</name>
<feature type="binding site" evidence="5">
    <location>
        <position position="386"/>
    </location>
    <ligand>
        <name>substrate</name>
    </ligand>
</feature>
<accession>A0ABX8R981</accession>
<dbReference type="EMBL" id="CP078093">
    <property type="protein sequence ID" value="QXM05568.1"/>
    <property type="molecule type" value="Genomic_DNA"/>
</dbReference>
<dbReference type="Pfam" id="PF02784">
    <property type="entry name" value="Orn_Arg_deC_N"/>
    <property type="match status" value="1"/>
</dbReference>
<dbReference type="InterPro" id="IPR002986">
    <property type="entry name" value="DAP_deCOOHase_LysA"/>
</dbReference>
<feature type="binding site" evidence="5">
    <location>
        <begin position="286"/>
        <end position="289"/>
    </location>
    <ligand>
        <name>pyridoxal 5'-phosphate</name>
        <dbReference type="ChEBI" id="CHEBI:597326"/>
    </ligand>
</feature>
<organism evidence="8 9">
    <name type="scientific">Crassaminicella indica</name>
    <dbReference type="NCBI Taxonomy" id="2855394"/>
    <lineage>
        <taxon>Bacteria</taxon>
        <taxon>Bacillati</taxon>
        <taxon>Bacillota</taxon>
        <taxon>Clostridia</taxon>
        <taxon>Eubacteriales</taxon>
        <taxon>Clostridiaceae</taxon>
        <taxon>Crassaminicella</taxon>
    </lineage>
</organism>
<feature type="binding site" evidence="5">
    <location>
        <position position="386"/>
    </location>
    <ligand>
        <name>pyridoxal 5'-phosphate</name>
        <dbReference type="ChEBI" id="CHEBI:597326"/>
    </ligand>
</feature>
<dbReference type="EC" id="4.1.1.20" evidence="5 6"/>
<feature type="binding site" evidence="5">
    <location>
        <position position="244"/>
    </location>
    <ligand>
        <name>pyridoxal 5'-phosphate</name>
        <dbReference type="ChEBI" id="CHEBI:597326"/>
    </ligand>
</feature>
<evidence type="ECO:0000256" key="1">
    <source>
        <dbReference type="ARBA" id="ARBA00001933"/>
    </source>
</evidence>
<comment type="pathway">
    <text evidence="5">Amino-acid biosynthesis; L-lysine biosynthesis via DAP pathway; L-lysine from DL-2,6-diaminopimelate: step 1/1.</text>
</comment>
<evidence type="ECO:0000256" key="6">
    <source>
        <dbReference type="NCBIfam" id="TIGR01048"/>
    </source>
</evidence>
<keyword evidence="2 5" id="KW-0210">Decarboxylase</keyword>
<dbReference type="RefSeq" id="WP_218282266.1">
    <property type="nucleotide sequence ID" value="NZ_CP078093.1"/>
</dbReference>
<dbReference type="NCBIfam" id="TIGR01048">
    <property type="entry name" value="lysA"/>
    <property type="match status" value="1"/>
</dbReference>
<feature type="binding site" evidence="5">
    <location>
        <position position="330"/>
    </location>
    <ligand>
        <name>substrate</name>
    </ligand>
</feature>
<feature type="binding site" evidence="5">
    <location>
        <position position="326"/>
    </location>
    <ligand>
        <name>substrate</name>
    </ligand>
</feature>
<reference evidence="8" key="1">
    <citation type="submission" date="2021-07" db="EMBL/GenBank/DDBJ databases">
        <title>Complete genome sequence of Crassaminicella sp. 143-21, isolated from a deep-sea hydrothermal vent.</title>
        <authorList>
            <person name="Li X."/>
        </authorList>
    </citation>
    <scope>NUCLEOTIDE SEQUENCE</scope>
    <source>
        <strain evidence="8">143-21</strain>
    </source>
</reference>
<evidence type="ECO:0000256" key="3">
    <source>
        <dbReference type="ARBA" id="ARBA00022898"/>
    </source>
</evidence>
<comment type="subunit">
    <text evidence="5">Homodimer.</text>
</comment>
<dbReference type="InterPro" id="IPR022644">
    <property type="entry name" value="De-COase2_N"/>
</dbReference>
<dbReference type="PANTHER" id="PTHR43727">
    <property type="entry name" value="DIAMINOPIMELATE DECARBOXYLASE"/>
    <property type="match status" value="1"/>
</dbReference>
<comment type="cofactor">
    <cofactor evidence="1 5">
        <name>pyridoxal 5'-phosphate</name>
        <dbReference type="ChEBI" id="CHEBI:597326"/>
    </cofactor>
</comment>
<evidence type="ECO:0000259" key="7">
    <source>
        <dbReference type="Pfam" id="PF02784"/>
    </source>
</evidence>
<proteinExistence type="inferred from homology"/>
<dbReference type="HAMAP" id="MF_02120">
    <property type="entry name" value="LysA"/>
    <property type="match status" value="1"/>
</dbReference>
<evidence type="ECO:0000313" key="9">
    <source>
        <dbReference type="Proteomes" id="UP000886818"/>
    </source>
</evidence>
<comment type="similarity">
    <text evidence="5">Belongs to the Orn/Lys/Arg decarboxylase class-II family. LysA subfamily.</text>
</comment>
<evidence type="ECO:0000256" key="2">
    <source>
        <dbReference type="ARBA" id="ARBA00022793"/>
    </source>
</evidence>
<evidence type="ECO:0000256" key="4">
    <source>
        <dbReference type="ARBA" id="ARBA00023239"/>
    </source>
</evidence>
<dbReference type="PANTHER" id="PTHR43727:SF2">
    <property type="entry name" value="GROUP IV DECARBOXYLASE"/>
    <property type="match status" value="1"/>
</dbReference>
<sequence>MKGTEIIGNNFYFGGCDTVKLAKKYGTPLYVISEDYICERCKEVREDFLNKYENTRAVYAGKAFLTLEMCRIIEREGLGIDVVSGGEIYTVIKAGFPMEKVIFHGNNKTIDEIELAVKNNVGRIVVDNLYELDLLNSVAQAHGKKMKILFRITPGVDSHTHKYISTGQVDSKFGIPLKGNIINEAIKRAIDVSNVELMGFHFHVGSQLFDNSSHIKAVKTLVKLMNDMKEEVGFITKELNTGGGFGIYYVKGDTPKPLNYFTDAIMHTIQDECSKYGLSIPQVIIEPGRWIVGEAGITLYTIGSIKKIPGVRVYVGVDGGFPDNPRSALYDAKYEVVVANKMDKEKNNLVTIAGKCCESGDILRYDLKVPSLDTGDILVFKSTGAYHYSMASNYNKIPRPAVIMVKKGTDRLIVKRETYEDLLRNEL</sequence>
<dbReference type="Proteomes" id="UP000886818">
    <property type="component" value="Chromosome"/>
</dbReference>
<keyword evidence="5" id="KW-0457">Lysine biosynthesis</keyword>
<feature type="binding site" evidence="5">
    <location>
        <position position="358"/>
    </location>
    <ligand>
        <name>substrate</name>
    </ligand>
</feature>
<comment type="catalytic activity">
    <reaction evidence="5">
        <text>meso-2,6-diaminopimelate + H(+) = L-lysine + CO2</text>
        <dbReference type="Rhea" id="RHEA:15101"/>
        <dbReference type="ChEBI" id="CHEBI:15378"/>
        <dbReference type="ChEBI" id="CHEBI:16526"/>
        <dbReference type="ChEBI" id="CHEBI:32551"/>
        <dbReference type="ChEBI" id="CHEBI:57791"/>
        <dbReference type="EC" id="4.1.1.20"/>
    </reaction>
</comment>
<gene>
    <name evidence="5 8" type="primary">lysA</name>
    <name evidence="8" type="ORF">KVH43_09310</name>
</gene>
<keyword evidence="3 5" id="KW-0663">Pyridoxal phosphate</keyword>
<keyword evidence="5" id="KW-0028">Amino-acid biosynthesis</keyword>
<feature type="modified residue" description="N6-(pyridoxal phosphate)lysine" evidence="5">
    <location>
        <position position="62"/>
    </location>
</feature>
<evidence type="ECO:0000313" key="8">
    <source>
        <dbReference type="EMBL" id="QXM05568.1"/>
    </source>
</evidence>
<keyword evidence="4 5" id="KW-0456">Lyase</keyword>
<feature type="binding site" evidence="5">
    <location>
        <position position="289"/>
    </location>
    <ligand>
        <name>substrate</name>
    </ligand>
</feature>